<sequence>MSIRSRRSGKTLSGFRGRGWTKPSVSMAPKLRSWIRSLTGSITQIPPHHVSSGSAGRQAGGNLPLRILMLCRPRIFSTLGRALVRQHEGLYTKLFPTYHCARLGYHTFHFRLILAAKT</sequence>
<reference evidence="2 3" key="1">
    <citation type="submission" date="2014-04" db="EMBL/GenBank/DDBJ databases">
        <authorList>
            <consortium name="DOE Joint Genome Institute"/>
            <person name="Kuo A."/>
            <person name="Kohler A."/>
            <person name="Nagy L.G."/>
            <person name="Floudas D."/>
            <person name="Copeland A."/>
            <person name="Barry K.W."/>
            <person name="Cichocki N."/>
            <person name="Veneault-Fourrey C."/>
            <person name="LaButti K."/>
            <person name="Lindquist E.A."/>
            <person name="Lipzen A."/>
            <person name="Lundell T."/>
            <person name="Morin E."/>
            <person name="Murat C."/>
            <person name="Sun H."/>
            <person name="Tunlid A."/>
            <person name="Henrissat B."/>
            <person name="Grigoriev I.V."/>
            <person name="Hibbett D.S."/>
            <person name="Martin F."/>
            <person name="Nordberg H.P."/>
            <person name="Cantor M.N."/>
            <person name="Hua S.X."/>
        </authorList>
    </citation>
    <scope>NUCLEOTIDE SEQUENCE [LARGE SCALE GENOMIC DNA]</scope>
    <source>
        <strain evidence="2 3">Foug A</strain>
    </source>
</reference>
<gene>
    <name evidence="2" type="ORF">SCLCIDRAFT_1019220</name>
</gene>
<dbReference type="AlphaFoldDB" id="A0A0C3DTT9"/>
<evidence type="ECO:0000313" key="3">
    <source>
        <dbReference type="Proteomes" id="UP000053989"/>
    </source>
</evidence>
<dbReference type="Proteomes" id="UP000053989">
    <property type="component" value="Unassembled WGS sequence"/>
</dbReference>
<evidence type="ECO:0000313" key="2">
    <source>
        <dbReference type="EMBL" id="KIM59371.1"/>
    </source>
</evidence>
<keyword evidence="3" id="KW-1185">Reference proteome</keyword>
<name>A0A0C3DTT9_9AGAM</name>
<feature type="region of interest" description="Disordered" evidence="1">
    <location>
        <begin position="1"/>
        <end position="24"/>
    </location>
</feature>
<protein>
    <submittedName>
        <fullName evidence="2">Uncharacterized protein</fullName>
    </submittedName>
</protein>
<dbReference type="InParanoid" id="A0A0C3DTT9"/>
<dbReference type="EMBL" id="KN822074">
    <property type="protein sequence ID" value="KIM59371.1"/>
    <property type="molecule type" value="Genomic_DNA"/>
</dbReference>
<accession>A0A0C3DTT9</accession>
<evidence type="ECO:0000256" key="1">
    <source>
        <dbReference type="SAM" id="MobiDB-lite"/>
    </source>
</evidence>
<proteinExistence type="predicted"/>
<reference evidence="3" key="2">
    <citation type="submission" date="2015-01" db="EMBL/GenBank/DDBJ databases">
        <title>Evolutionary Origins and Diversification of the Mycorrhizal Mutualists.</title>
        <authorList>
            <consortium name="DOE Joint Genome Institute"/>
            <consortium name="Mycorrhizal Genomics Consortium"/>
            <person name="Kohler A."/>
            <person name="Kuo A."/>
            <person name="Nagy L.G."/>
            <person name="Floudas D."/>
            <person name="Copeland A."/>
            <person name="Barry K.W."/>
            <person name="Cichocki N."/>
            <person name="Veneault-Fourrey C."/>
            <person name="LaButti K."/>
            <person name="Lindquist E.A."/>
            <person name="Lipzen A."/>
            <person name="Lundell T."/>
            <person name="Morin E."/>
            <person name="Murat C."/>
            <person name="Riley R."/>
            <person name="Ohm R."/>
            <person name="Sun H."/>
            <person name="Tunlid A."/>
            <person name="Henrissat B."/>
            <person name="Grigoriev I.V."/>
            <person name="Hibbett D.S."/>
            <person name="Martin F."/>
        </authorList>
    </citation>
    <scope>NUCLEOTIDE SEQUENCE [LARGE SCALE GENOMIC DNA]</scope>
    <source>
        <strain evidence="3">Foug A</strain>
    </source>
</reference>
<organism evidence="2 3">
    <name type="scientific">Scleroderma citrinum Foug A</name>
    <dbReference type="NCBI Taxonomy" id="1036808"/>
    <lineage>
        <taxon>Eukaryota</taxon>
        <taxon>Fungi</taxon>
        <taxon>Dikarya</taxon>
        <taxon>Basidiomycota</taxon>
        <taxon>Agaricomycotina</taxon>
        <taxon>Agaricomycetes</taxon>
        <taxon>Agaricomycetidae</taxon>
        <taxon>Boletales</taxon>
        <taxon>Sclerodermatineae</taxon>
        <taxon>Sclerodermataceae</taxon>
        <taxon>Scleroderma</taxon>
    </lineage>
</organism>
<dbReference type="HOGENOM" id="CLU_2074530_0_0_1"/>